<reference evidence="3" key="1">
    <citation type="submission" date="2024-04" db="EMBL/GenBank/DDBJ databases">
        <authorList>
            <person name="Shaw F."/>
            <person name="Minotto A."/>
        </authorList>
    </citation>
    <scope>NUCLEOTIDE SEQUENCE [LARGE SCALE GENOMIC DNA]</scope>
</reference>
<proteinExistence type="predicted"/>
<feature type="region of interest" description="Disordered" evidence="1">
    <location>
        <begin position="113"/>
        <end position="133"/>
    </location>
</feature>
<feature type="compositionally biased region" description="Basic residues" evidence="1">
    <location>
        <begin position="244"/>
        <end position="255"/>
    </location>
</feature>
<evidence type="ECO:0000313" key="2">
    <source>
        <dbReference type="EMBL" id="CAL1694906.1"/>
    </source>
</evidence>
<evidence type="ECO:0000313" key="3">
    <source>
        <dbReference type="Proteomes" id="UP001497453"/>
    </source>
</evidence>
<evidence type="ECO:0000256" key="1">
    <source>
        <dbReference type="SAM" id="MobiDB-lite"/>
    </source>
</evidence>
<feature type="region of interest" description="Disordered" evidence="1">
    <location>
        <begin position="146"/>
        <end position="429"/>
    </location>
</feature>
<dbReference type="PANTHER" id="PTHR40132">
    <property type="entry name" value="PRE-MRNA-SPLICING FACTOR 38B"/>
    <property type="match status" value="1"/>
</dbReference>
<name>A0ABP1CGT8_9APHY</name>
<dbReference type="PANTHER" id="PTHR40132:SF1">
    <property type="entry name" value="PRE-MRNA-SPLICING FACTOR 38B"/>
    <property type="match status" value="1"/>
</dbReference>
<feature type="compositionally biased region" description="Basic and acidic residues" evidence="1">
    <location>
        <begin position="155"/>
        <end position="173"/>
    </location>
</feature>
<feature type="compositionally biased region" description="Basic residues" evidence="1">
    <location>
        <begin position="220"/>
        <end position="235"/>
    </location>
</feature>
<accession>A0ABP1CGT8</accession>
<feature type="compositionally biased region" description="Basic residues" evidence="1">
    <location>
        <begin position="198"/>
        <end position="211"/>
    </location>
</feature>
<feature type="compositionally biased region" description="Polar residues" evidence="1">
    <location>
        <begin position="270"/>
        <end position="291"/>
    </location>
</feature>
<dbReference type="Proteomes" id="UP001497453">
    <property type="component" value="Chromosome 1"/>
</dbReference>
<feature type="compositionally biased region" description="Basic and acidic residues" evidence="1">
    <location>
        <begin position="299"/>
        <end position="315"/>
    </location>
</feature>
<feature type="compositionally biased region" description="Basic and acidic residues" evidence="1">
    <location>
        <begin position="256"/>
        <end position="269"/>
    </location>
</feature>
<dbReference type="EMBL" id="OZ037944">
    <property type="protein sequence ID" value="CAL1694906.1"/>
    <property type="molecule type" value="Genomic_DNA"/>
</dbReference>
<feature type="compositionally biased region" description="Pro residues" evidence="1">
    <location>
        <begin position="408"/>
        <end position="418"/>
    </location>
</feature>
<feature type="compositionally biased region" description="Basic and acidic residues" evidence="1">
    <location>
        <begin position="181"/>
        <end position="197"/>
    </location>
</feature>
<organism evidence="2 3">
    <name type="scientific">Somion occarium</name>
    <dbReference type="NCBI Taxonomy" id="3059160"/>
    <lineage>
        <taxon>Eukaryota</taxon>
        <taxon>Fungi</taxon>
        <taxon>Dikarya</taxon>
        <taxon>Basidiomycota</taxon>
        <taxon>Agaricomycotina</taxon>
        <taxon>Agaricomycetes</taxon>
        <taxon>Polyporales</taxon>
        <taxon>Cerrenaceae</taxon>
        <taxon>Somion</taxon>
    </lineage>
</organism>
<sequence>MSGGQLGLFSRATMSNTSLSSVVSNLVRASMGSSVSNNVTDDDLDRHIAELILKEAKQNAERYGTDGIRAYLPTNESSAPRPNKRFLTSIIRSTDDHNKTILRAQALAAEEVRMERREQEKRERRARAEEAVEAERLRRLMGRSSRTIDNWRTGGKRDDKGKRRERSWERREEDVEEDESDYARDRERRKRDSERLERRHSHRHRHSHRSRSRSEERHDSRHSKHDRSRSPRHRSRSPDDKLRHSERRSRRHHHRTKDDRRSKSHDKTEGSLQEPSQSKIHPPSRQGTPAATQDALDTVSREQLLRDRLRLKSERQSPAAEQPLATEIPSRGRTQTRSQSPVRASSPEVGPFPVASSSARSPDSRLNPVPPTRSISRSPSPPPRRKHKRRRSRSLSPQSRKRPRSPSASPPPLPPIANPPSKMDKYFSPTYDPRLDVAALSTRVNVPKTGLITDDDFAGWDAMLELIRLKREDKEERKRLERLGITKEKSVKKKTEKAGSEGIDIMAIEYKKRGSVREWDLGKEGF</sequence>
<feature type="compositionally biased region" description="Basic residues" evidence="1">
    <location>
        <begin position="383"/>
        <end position="404"/>
    </location>
</feature>
<keyword evidence="3" id="KW-1185">Reference proteome</keyword>
<protein>
    <recommendedName>
        <fullName evidence="4">Pre-mRNA-splicing factor 38B</fullName>
    </recommendedName>
</protein>
<gene>
    <name evidence="2" type="ORF">GFSPODELE1_LOCUS512</name>
</gene>
<evidence type="ECO:0008006" key="4">
    <source>
        <dbReference type="Google" id="ProtNLM"/>
    </source>
</evidence>
<feature type="compositionally biased region" description="Polar residues" evidence="1">
    <location>
        <begin position="332"/>
        <end position="343"/>
    </location>
</feature>